<evidence type="ECO:0000313" key="1">
    <source>
        <dbReference type="EMBL" id="BBK26059.1"/>
    </source>
</evidence>
<gene>
    <name evidence="1" type="ORF">Dia5BBH33_19940</name>
</gene>
<name>A0A8D4UW13_9FIRM</name>
<reference evidence="2" key="1">
    <citation type="submission" date="2019-05" db="EMBL/GenBank/DDBJ databases">
        <title>Complete genome sequencing of Dialister sp. strain 5BBH33.</title>
        <authorList>
            <person name="Sakamoto M."/>
            <person name="Murakami T."/>
            <person name="Mori H."/>
        </authorList>
    </citation>
    <scope>NUCLEOTIDE SEQUENCE [LARGE SCALE GENOMIC DNA]</scope>
    <source>
        <strain evidence="2">5BBH33</strain>
    </source>
</reference>
<dbReference type="KEGG" id="dho:Dia5BBH33_19940"/>
<protein>
    <submittedName>
        <fullName evidence="1">Uncharacterized protein</fullName>
    </submittedName>
</protein>
<proteinExistence type="predicted"/>
<evidence type="ECO:0000313" key="2">
    <source>
        <dbReference type="Proteomes" id="UP000320585"/>
    </source>
</evidence>
<dbReference type="AlphaFoldDB" id="A0A8D4UW13"/>
<keyword evidence="2" id="KW-1185">Reference proteome</keyword>
<dbReference type="EMBL" id="AP019697">
    <property type="protein sequence ID" value="BBK26059.1"/>
    <property type="molecule type" value="Genomic_DNA"/>
</dbReference>
<organism evidence="1 2">
    <name type="scientific">Dialister hominis</name>
    <dbReference type="NCBI Taxonomy" id="2582419"/>
    <lineage>
        <taxon>Bacteria</taxon>
        <taxon>Bacillati</taxon>
        <taxon>Bacillota</taxon>
        <taxon>Negativicutes</taxon>
        <taxon>Veillonellales</taxon>
        <taxon>Veillonellaceae</taxon>
        <taxon>Dialister</taxon>
    </lineage>
</organism>
<dbReference type="Proteomes" id="UP000320585">
    <property type="component" value="Chromosome"/>
</dbReference>
<sequence length="72" mass="8828">MDDFPNKKIRTPSENESPAKRCRFSLYRYFTRLEKYMQWDKISQLGLEYFIALKTHMNWFHIVIAIKLNLEI</sequence>
<accession>A0A8D4UW13</accession>